<name>A0AAV8WWZ1_9CUCU</name>
<keyword evidence="4" id="KW-1185">Reference proteome</keyword>
<dbReference type="AlphaFoldDB" id="A0AAV8WWZ1"/>
<dbReference type="SMART" id="SM00343">
    <property type="entry name" value="ZnF_C2HC"/>
    <property type="match status" value="2"/>
</dbReference>
<dbReference type="PROSITE" id="PS00141">
    <property type="entry name" value="ASP_PROTEASE"/>
    <property type="match status" value="1"/>
</dbReference>
<dbReference type="SUPFAM" id="SSF50630">
    <property type="entry name" value="Acid proteases"/>
    <property type="match status" value="1"/>
</dbReference>
<evidence type="ECO:0000259" key="2">
    <source>
        <dbReference type="PROSITE" id="PS50158"/>
    </source>
</evidence>
<reference evidence="3" key="1">
    <citation type="journal article" date="2023" name="Insect Mol. Biol.">
        <title>Genome sequencing provides insights into the evolution of gene families encoding plant cell wall-degrading enzymes in longhorned beetles.</title>
        <authorList>
            <person name="Shin N.R."/>
            <person name="Okamura Y."/>
            <person name="Kirsch R."/>
            <person name="Pauchet Y."/>
        </authorList>
    </citation>
    <scope>NUCLEOTIDE SEQUENCE</scope>
    <source>
        <strain evidence="3">RBIC_L_NR</strain>
    </source>
</reference>
<keyword evidence="1" id="KW-0479">Metal-binding</keyword>
<dbReference type="GO" id="GO:0006508">
    <property type="term" value="P:proteolysis"/>
    <property type="evidence" value="ECO:0007669"/>
    <property type="project" value="InterPro"/>
</dbReference>
<dbReference type="CDD" id="cd00303">
    <property type="entry name" value="retropepsin_like"/>
    <property type="match status" value="1"/>
</dbReference>
<dbReference type="GO" id="GO:0004190">
    <property type="term" value="F:aspartic-type endopeptidase activity"/>
    <property type="evidence" value="ECO:0007669"/>
    <property type="project" value="InterPro"/>
</dbReference>
<feature type="domain" description="CCHC-type" evidence="2">
    <location>
        <begin position="65"/>
        <end position="80"/>
    </location>
</feature>
<keyword evidence="1" id="KW-0863">Zinc-finger</keyword>
<dbReference type="SUPFAM" id="SSF57756">
    <property type="entry name" value="Retrovirus zinc finger-like domains"/>
    <property type="match status" value="1"/>
</dbReference>
<organism evidence="3 4">
    <name type="scientific">Rhamnusium bicolor</name>
    <dbReference type="NCBI Taxonomy" id="1586634"/>
    <lineage>
        <taxon>Eukaryota</taxon>
        <taxon>Metazoa</taxon>
        <taxon>Ecdysozoa</taxon>
        <taxon>Arthropoda</taxon>
        <taxon>Hexapoda</taxon>
        <taxon>Insecta</taxon>
        <taxon>Pterygota</taxon>
        <taxon>Neoptera</taxon>
        <taxon>Endopterygota</taxon>
        <taxon>Coleoptera</taxon>
        <taxon>Polyphaga</taxon>
        <taxon>Cucujiformia</taxon>
        <taxon>Chrysomeloidea</taxon>
        <taxon>Cerambycidae</taxon>
        <taxon>Lepturinae</taxon>
        <taxon>Rhagiini</taxon>
        <taxon>Rhamnusium</taxon>
    </lineage>
</organism>
<dbReference type="InterPro" id="IPR001969">
    <property type="entry name" value="Aspartic_peptidase_AS"/>
</dbReference>
<dbReference type="Gene3D" id="2.40.70.10">
    <property type="entry name" value="Acid Proteases"/>
    <property type="match status" value="1"/>
</dbReference>
<sequence>MLGESFTRPPPKNKSLIPELAYASTSRSYASTNDSRNSIHGISEVCSGNNRSQNNDTNSSSDKTCWNCGGSGHLSTRCPKPQERYCYSCGFRNVTVRTCPKCNRRPGNGQLRHYYVLDYVLAHVKGDERPYLTVSIFGKSLLGLLDSGASRTIIGGKGWKILKSIGLVNLEKCDLKSVTVANGNSCDCIGILRAPVRLRDVEKIIDILVVPELNHSLILGIDFWLRMGIVPNISSNKWKFSLSDCINVDSLEALNPRSALTDKEADILNQFIYKTFKKMGDKLGRTNIVEHRIEVPVSIGKILYYRMRHSISSKLAPKYVGPFVVAKKVSPWTYELKDVDGRFRGTWHAKDLKPSPEHD</sequence>
<dbReference type="Gene3D" id="4.10.60.10">
    <property type="entry name" value="Zinc finger, CCHC-type"/>
    <property type="match status" value="1"/>
</dbReference>
<dbReference type="GO" id="GO:0003676">
    <property type="term" value="F:nucleic acid binding"/>
    <property type="evidence" value="ECO:0007669"/>
    <property type="project" value="InterPro"/>
</dbReference>
<proteinExistence type="predicted"/>
<dbReference type="InterPro" id="IPR001878">
    <property type="entry name" value="Znf_CCHC"/>
</dbReference>
<evidence type="ECO:0000313" key="3">
    <source>
        <dbReference type="EMBL" id="KAJ8931007.1"/>
    </source>
</evidence>
<comment type="caution">
    <text evidence="3">The sequence shown here is derived from an EMBL/GenBank/DDBJ whole genome shotgun (WGS) entry which is preliminary data.</text>
</comment>
<protein>
    <recommendedName>
        <fullName evidence="2">CCHC-type domain-containing protein</fullName>
    </recommendedName>
</protein>
<gene>
    <name evidence="3" type="ORF">NQ314_016142</name>
</gene>
<evidence type="ECO:0000256" key="1">
    <source>
        <dbReference type="PROSITE-ProRule" id="PRU00047"/>
    </source>
</evidence>
<dbReference type="EMBL" id="JANEYF010004493">
    <property type="protein sequence ID" value="KAJ8931007.1"/>
    <property type="molecule type" value="Genomic_DNA"/>
</dbReference>
<dbReference type="PROSITE" id="PS50158">
    <property type="entry name" value="ZF_CCHC"/>
    <property type="match status" value="1"/>
</dbReference>
<dbReference type="GO" id="GO:0008270">
    <property type="term" value="F:zinc ion binding"/>
    <property type="evidence" value="ECO:0007669"/>
    <property type="project" value="UniProtKB-KW"/>
</dbReference>
<dbReference type="Proteomes" id="UP001162156">
    <property type="component" value="Unassembled WGS sequence"/>
</dbReference>
<dbReference type="InterPro" id="IPR021109">
    <property type="entry name" value="Peptidase_aspartic_dom_sf"/>
</dbReference>
<keyword evidence="1" id="KW-0862">Zinc</keyword>
<accession>A0AAV8WWZ1</accession>
<dbReference type="InterPro" id="IPR036875">
    <property type="entry name" value="Znf_CCHC_sf"/>
</dbReference>
<dbReference type="Pfam" id="PF00098">
    <property type="entry name" value="zf-CCHC"/>
    <property type="match status" value="1"/>
</dbReference>
<evidence type="ECO:0000313" key="4">
    <source>
        <dbReference type="Proteomes" id="UP001162156"/>
    </source>
</evidence>